<comment type="caution">
    <text evidence="1">The sequence shown here is derived from an EMBL/GenBank/DDBJ whole genome shotgun (WGS) entry which is preliminary data.</text>
</comment>
<name>A0ACB9S3S3_9MYRT</name>
<evidence type="ECO:0000313" key="2">
    <source>
        <dbReference type="Proteomes" id="UP001057402"/>
    </source>
</evidence>
<keyword evidence="2" id="KW-1185">Reference proteome</keyword>
<gene>
    <name evidence="1" type="ORF">MLD38_003195</name>
</gene>
<dbReference type="EMBL" id="CM042881">
    <property type="protein sequence ID" value="KAI4385136.1"/>
    <property type="molecule type" value="Genomic_DNA"/>
</dbReference>
<accession>A0ACB9S3S3</accession>
<reference evidence="2" key="1">
    <citation type="journal article" date="2023" name="Front. Plant Sci.">
        <title>Chromosomal-level genome assembly of Melastoma candidum provides insights into trichome evolution.</title>
        <authorList>
            <person name="Zhong Y."/>
            <person name="Wu W."/>
            <person name="Sun C."/>
            <person name="Zou P."/>
            <person name="Liu Y."/>
            <person name="Dai S."/>
            <person name="Zhou R."/>
        </authorList>
    </citation>
    <scope>NUCLEOTIDE SEQUENCE [LARGE SCALE GENOMIC DNA]</scope>
</reference>
<protein>
    <submittedName>
        <fullName evidence="1">Uncharacterized protein</fullName>
    </submittedName>
</protein>
<proteinExistence type="predicted"/>
<dbReference type="Proteomes" id="UP001057402">
    <property type="component" value="Chromosome 2"/>
</dbReference>
<evidence type="ECO:0000313" key="1">
    <source>
        <dbReference type="EMBL" id="KAI4385136.1"/>
    </source>
</evidence>
<organism evidence="1 2">
    <name type="scientific">Melastoma candidum</name>
    <dbReference type="NCBI Taxonomy" id="119954"/>
    <lineage>
        <taxon>Eukaryota</taxon>
        <taxon>Viridiplantae</taxon>
        <taxon>Streptophyta</taxon>
        <taxon>Embryophyta</taxon>
        <taxon>Tracheophyta</taxon>
        <taxon>Spermatophyta</taxon>
        <taxon>Magnoliopsida</taxon>
        <taxon>eudicotyledons</taxon>
        <taxon>Gunneridae</taxon>
        <taxon>Pentapetalae</taxon>
        <taxon>rosids</taxon>
        <taxon>malvids</taxon>
        <taxon>Myrtales</taxon>
        <taxon>Melastomataceae</taxon>
        <taxon>Melastomatoideae</taxon>
        <taxon>Melastomateae</taxon>
        <taxon>Melastoma</taxon>
    </lineage>
</organism>
<sequence length="157" mass="16835">MDPLLDSPTPEISQGVSSFSERLKDKLNRSDFQTRCLKRALSMGQKDMVDFMELLLSPASNVLNKWFEVVNPFGCSQGNPGNRCCYGDNGRVSLLGIGSVNTPGSGYVLLHHVMGETDGVRGIWSYVEGGMGSVSMSICKSAQGAGADILTNAEVLL</sequence>